<name>A0A517ZLW9_9PLAN</name>
<dbReference type="SUPFAM" id="SSF160631">
    <property type="entry name" value="SMI1/KNR4-like"/>
    <property type="match status" value="1"/>
</dbReference>
<dbReference type="KEGG" id="sdyn:Mal52_19850"/>
<reference evidence="2 3" key="1">
    <citation type="submission" date="2019-02" db="EMBL/GenBank/DDBJ databases">
        <title>Deep-cultivation of Planctomycetes and their phenomic and genomic characterization uncovers novel biology.</title>
        <authorList>
            <person name="Wiegand S."/>
            <person name="Jogler M."/>
            <person name="Boedeker C."/>
            <person name="Pinto D."/>
            <person name="Vollmers J."/>
            <person name="Rivas-Marin E."/>
            <person name="Kohn T."/>
            <person name="Peeters S.H."/>
            <person name="Heuer A."/>
            <person name="Rast P."/>
            <person name="Oberbeckmann S."/>
            <person name="Bunk B."/>
            <person name="Jeske O."/>
            <person name="Meyerdierks A."/>
            <person name="Storesund J.E."/>
            <person name="Kallscheuer N."/>
            <person name="Luecker S."/>
            <person name="Lage O.M."/>
            <person name="Pohl T."/>
            <person name="Merkel B.J."/>
            <person name="Hornburger P."/>
            <person name="Mueller R.-W."/>
            <person name="Bruemmer F."/>
            <person name="Labrenz M."/>
            <person name="Spormann A.M."/>
            <person name="Op den Camp H."/>
            <person name="Overmann J."/>
            <person name="Amann R."/>
            <person name="Jetten M.S.M."/>
            <person name="Mascher T."/>
            <person name="Medema M.H."/>
            <person name="Devos D.P."/>
            <person name="Kaster A.-K."/>
            <person name="Ovreas L."/>
            <person name="Rohde M."/>
            <person name="Galperin M.Y."/>
            <person name="Jogler C."/>
        </authorList>
    </citation>
    <scope>NUCLEOTIDE SEQUENCE [LARGE SCALE GENOMIC DNA]</scope>
    <source>
        <strain evidence="2 3">Mal52</strain>
    </source>
</reference>
<dbReference type="Pfam" id="PF09346">
    <property type="entry name" value="SMI1_KNR4"/>
    <property type="match status" value="1"/>
</dbReference>
<feature type="domain" description="Knr4/Smi1-like" evidence="1">
    <location>
        <begin position="31"/>
        <end position="148"/>
    </location>
</feature>
<protein>
    <submittedName>
        <fullName evidence="2">SMI1 / KNR4 family protein</fullName>
    </submittedName>
</protein>
<dbReference type="InterPro" id="IPR037883">
    <property type="entry name" value="Knr4/Smi1-like_sf"/>
</dbReference>
<dbReference type="Gene3D" id="3.40.1580.10">
    <property type="entry name" value="SMI1/KNR4-like"/>
    <property type="match status" value="1"/>
</dbReference>
<organism evidence="2 3">
    <name type="scientific">Symmachiella dynata</name>
    <dbReference type="NCBI Taxonomy" id="2527995"/>
    <lineage>
        <taxon>Bacteria</taxon>
        <taxon>Pseudomonadati</taxon>
        <taxon>Planctomycetota</taxon>
        <taxon>Planctomycetia</taxon>
        <taxon>Planctomycetales</taxon>
        <taxon>Planctomycetaceae</taxon>
        <taxon>Symmachiella</taxon>
    </lineage>
</organism>
<evidence type="ECO:0000313" key="3">
    <source>
        <dbReference type="Proteomes" id="UP000319383"/>
    </source>
</evidence>
<gene>
    <name evidence="2" type="ORF">Mal52_19850</name>
</gene>
<dbReference type="Proteomes" id="UP000319383">
    <property type="component" value="Chromosome"/>
</dbReference>
<proteinExistence type="predicted"/>
<evidence type="ECO:0000313" key="2">
    <source>
        <dbReference type="EMBL" id="QDU43509.1"/>
    </source>
</evidence>
<sequence length="154" mass="17250">MTEREDVRGQIAKVAEILVRDGVATENTIRGCSATEIEEVQADVGRPLPLAYREFLAKMGRGAGDFYVGTDIFYPTLLGITEAAHELVAEDEAGIVLPKDAIAFMMHQGYQFMFVRTDEGDDPPVYYYMEISGEFVKKADKLTQFLIDVAQDEW</sequence>
<dbReference type="EMBL" id="CP036276">
    <property type="protein sequence ID" value="QDU43509.1"/>
    <property type="molecule type" value="Genomic_DNA"/>
</dbReference>
<dbReference type="InterPro" id="IPR018958">
    <property type="entry name" value="Knr4/Smi1-like_dom"/>
</dbReference>
<evidence type="ECO:0000259" key="1">
    <source>
        <dbReference type="SMART" id="SM00860"/>
    </source>
</evidence>
<dbReference type="AlphaFoldDB" id="A0A517ZLW9"/>
<dbReference type="SMART" id="SM00860">
    <property type="entry name" value="SMI1_KNR4"/>
    <property type="match status" value="1"/>
</dbReference>
<accession>A0A517ZLW9</accession>
<dbReference type="RefSeq" id="WP_145375620.1">
    <property type="nucleotide sequence ID" value="NZ_CAXBED010000143.1"/>
</dbReference>
<keyword evidence="3" id="KW-1185">Reference proteome</keyword>